<dbReference type="RefSeq" id="WP_091643596.1">
    <property type="nucleotide sequence ID" value="NZ_FMHW01000002.1"/>
</dbReference>
<feature type="domain" description="HTH gntR-type" evidence="4">
    <location>
        <begin position="11"/>
        <end position="77"/>
    </location>
</feature>
<dbReference type="Pfam" id="PF00392">
    <property type="entry name" value="GntR"/>
    <property type="match status" value="1"/>
</dbReference>
<gene>
    <name evidence="5" type="ORF">GA0074692_2511</name>
</gene>
<dbReference type="AlphaFoldDB" id="A0A1C6SFP9"/>
<dbReference type="Gene3D" id="1.10.10.10">
    <property type="entry name" value="Winged helix-like DNA-binding domain superfamily/Winged helix DNA-binding domain"/>
    <property type="match status" value="1"/>
</dbReference>
<dbReference type="OrthoDB" id="8680240at2"/>
<dbReference type="InterPro" id="IPR036388">
    <property type="entry name" value="WH-like_DNA-bd_sf"/>
</dbReference>
<evidence type="ECO:0000256" key="1">
    <source>
        <dbReference type="ARBA" id="ARBA00023015"/>
    </source>
</evidence>
<dbReference type="SUPFAM" id="SSF46785">
    <property type="entry name" value="Winged helix' DNA-binding domain"/>
    <property type="match status" value="1"/>
</dbReference>
<keyword evidence="6" id="KW-1185">Reference proteome</keyword>
<organism evidence="5 6">
    <name type="scientific">Micromonospora pallida</name>
    <dbReference type="NCBI Taxonomy" id="145854"/>
    <lineage>
        <taxon>Bacteria</taxon>
        <taxon>Bacillati</taxon>
        <taxon>Actinomycetota</taxon>
        <taxon>Actinomycetes</taxon>
        <taxon>Micromonosporales</taxon>
        <taxon>Micromonosporaceae</taxon>
        <taxon>Micromonospora</taxon>
    </lineage>
</organism>
<accession>A0A1C6SFP9</accession>
<name>A0A1C6SFP9_9ACTN</name>
<dbReference type="Pfam" id="PF07729">
    <property type="entry name" value="FCD"/>
    <property type="match status" value="1"/>
</dbReference>
<dbReference type="SMART" id="SM00345">
    <property type="entry name" value="HTH_GNTR"/>
    <property type="match status" value="1"/>
</dbReference>
<dbReference type="PANTHER" id="PTHR43537:SF45">
    <property type="entry name" value="GNTR FAMILY REGULATORY PROTEIN"/>
    <property type="match status" value="1"/>
</dbReference>
<evidence type="ECO:0000259" key="4">
    <source>
        <dbReference type="PROSITE" id="PS50949"/>
    </source>
</evidence>
<dbReference type="Proteomes" id="UP000198959">
    <property type="component" value="Unassembled WGS sequence"/>
</dbReference>
<dbReference type="InterPro" id="IPR036390">
    <property type="entry name" value="WH_DNA-bd_sf"/>
</dbReference>
<dbReference type="SUPFAM" id="SSF48008">
    <property type="entry name" value="GntR ligand-binding domain-like"/>
    <property type="match status" value="1"/>
</dbReference>
<keyword evidence="3" id="KW-0804">Transcription</keyword>
<dbReference type="GO" id="GO:0003677">
    <property type="term" value="F:DNA binding"/>
    <property type="evidence" value="ECO:0007669"/>
    <property type="project" value="UniProtKB-KW"/>
</dbReference>
<keyword evidence="1" id="KW-0805">Transcription regulation</keyword>
<keyword evidence="2" id="KW-0238">DNA-binding</keyword>
<dbReference type="CDD" id="cd07377">
    <property type="entry name" value="WHTH_GntR"/>
    <property type="match status" value="1"/>
</dbReference>
<dbReference type="EMBL" id="FMHW01000002">
    <property type="protein sequence ID" value="SCL28306.1"/>
    <property type="molecule type" value="Genomic_DNA"/>
</dbReference>
<reference evidence="6" key="1">
    <citation type="submission" date="2016-06" db="EMBL/GenBank/DDBJ databases">
        <authorList>
            <person name="Varghese N."/>
            <person name="Submissions Spin"/>
        </authorList>
    </citation>
    <scope>NUCLEOTIDE SEQUENCE [LARGE SCALE GENOMIC DNA]</scope>
    <source>
        <strain evidence="6">DSM 43817</strain>
    </source>
</reference>
<dbReference type="PANTHER" id="PTHR43537">
    <property type="entry name" value="TRANSCRIPTIONAL REGULATOR, GNTR FAMILY"/>
    <property type="match status" value="1"/>
</dbReference>
<evidence type="ECO:0000256" key="3">
    <source>
        <dbReference type="ARBA" id="ARBA00023163"/>
    </source>
</evidence>
<evidence type="ECO:0000313" key="6">
    <source>
        <dbReference type="Proteomes" id="UP000198959"/>
    </source>
</evidence>
<sequence>MVTSHRPTRAPTLGDQLAEVIRNQIVRRTVQPGTHLIEDALASQYDVSRGPVRDALRQLESQGLVESRRRGYFVAGLSQRDIEDLYELREAIEVVAVTRAIDLATPQQLQAARDIVGEMAAAADRSSAAEFAKADLRFHALLYQMGGNRRIANVWKDYEPVFASLMQLTVEETDLHPSANDHGLLLDLIVAGDPGPLASGMREHVRGARKRMSHAMLEAGLIHSGRAERTSS</sequence>
<evidence type="ECO:0000313" key="5">
    <source>
        <dbReference type="EMBL" id="SCL28306.1"/>
    </source>
</evidence>
<dbReference type="PROSITE" id="PS50949">
    <property type="entry name" value="HTH_GNTR"/>
    <property type="match status" value="1"/>
</dbReference>
<dbReference type="InterPro" id="IPR000524">
    <property type="entry name" value="Tscrpt_reg_HTH_GntR"/>
</dbReference>
<evidence type="ECO:0000256" key="2">
    <source>
        <dbReference type="ARBA" id="ARBA00023125"/>
    </source>
</evidence>
<protein>
    <submittedName>
        <fullName evidence="5">Transcriptional regulator, GntR family</fullName>
    </submittedName>
</protein>
<dbReference type="SMART" id="SM00895">
    <property type="entry name" value="FCD"/>
    <property type="match status" value="1"/>
</dbReference>
<dbReference type="STRING" id="145854.GA0074692_2511"/>
<dbReference type="Gene3D" id="1.20.120.530">
    <property type="entry name" value="GntR ligand-binding domain-like"/>
    <property type="match status" value="1"/>
</dbReference>
<dbReference type="InterPro" id="IPR008920">
    <property type="entry name" value="TF_FadR/GntR_C"/>
</dbReference>
<proteinExistence type="predicted"/>
<dbReference type="GO" id="GO:0003700">
    <property type="term" value="F:DNA-binding transcription factor activity"/>
    <property type="evidence" value="ECO:0007669"/>
    <property type="project" value="InterPro"/>
</dbReference>
<dbReference type="InterPro" id="IPR011711">
    <property type="entry name" value="GntR_C"/>
</dbReference>